<gene>
    <name evidence="1" type="ORF">NJQ99_01430</name>
</gene>
<name>A0A9J6PBG8_9PROT</name>
<evidence type="ECO:0000313" key="1">
    <source>
        <dbReference type="EMBL" id="MCP1335064.1"/>
    </source>
</evidence>
<accession>A0A9J6PBG8</accession>
<comment type="caution">
    <text evidence="1">The sequence shown here is derived from an EMBL/GenBank/DDBJ whole genome shotgun (WGS) entry which is preliminary data.</text>
</comment>
<organism evidence="1 2">
    <name type="scientific">Futiania mangrovi</name>
    <dbReference type="NCBI Taxonomy" id="2959716"/>
    <lineage>
        <taxon>Bacteria</taxon>
        <taxon>Pseudomonadati</taxon>
        <taxon>Pseudomonadota</taxon>
        <taxon>Alphaproteobacteria</taxon>
        <taxon>Futianiales</taxon>
        <taxon>Futianiaceae</taxon>
        <taxon>Futiania</taxon>
    </lineage>
</organism>
<dbReference type="EMBL" id="JAMZFT010000001">
    <property type="protein sequence ID" value="MCP1335064.1"/>
    <property type="molecule type" value="Genomic_DNA"/>
</dbReference>
<reference evidence="1" key="1">
    <citation type="submission" date="2022-06" db="EMBL/GenBank/DDBJ databases">
        <title>Isolation and Genomics of Futiania mangrovii gen. nov., sp. nov., a Rare and Metabolically-versatile member in the Class Alphaproteobacteria.</title>
        <authorList>
            <person name="Liu L."/>
            <person name="Huang W.-C."/>
            <person name="Pan J."/>
            <person name="Li J."/>
            <person name="Huang Y."/>
            <person name="Du H."/>
            <person name="Liu Y."/>
            <person name="Li M."/>
        </authorList>
    </citation>
    <scope>NUCLEOTIDE SEQUENCE</scope>
    <source>
        <strain evidence="1">FT118</strain>
    </source>
</reference>
<dbReference type="AlphaFoldDB" id="A0A9J6PBG8"/>
<proteinExistence type="predicted"/>
<dbReference type="Proteomes" id="UP001055804">
    <property type="component" value="Unassembled WGS sequence"/>
</dbReference>
<sequence length="212" mass="23802">MREAYGQKVREEQARWAAHMERVLADPKASVNLADASAHDEARAVALLAAGRRVFMRNDKMSFSEGRAVVQTFMPYTLPQRLAAIPKPDQGFNWEDWFDKTASAGKRTGYDVYCRMDPAALSNIDKGALFEVDAKLASFGRSVVLECTPAVIEDRKLCDLADGGKYCETVHTCQSGEYRLVLRNESGDLSHIDAVYPNAADPDEWQHSQRWR</sequence>
<protein>
    <submittedName>
        <fullName evidence="1">Uncharacterized protein</fullName>
    </submittedName>
</protein>
<dbReference type="RefSeq" id="WP_269331022.1">
    <property type="nucleotide sequence ID" value="NZ_JAMZFT010000001.1"/>
</dbReference>
<evidence type="ECO:0000313" key="2">
    <source>
        <dbReference type="Proteomes" id="UP001055804"/>
    </source>
</evidence>
<keyword evidence="2" id="KW-1185">Reference proteome</keyword>